<protein>
    <recommendedName>
        <fullName evidence="2">Peptidase A2 domain-containing protein</fullName>
    </recommendedName>
</protein>
<evidence type="ECO:0000313" key="1">
    <source>
        <dbReference type="EMBL" id="GAH71867.1"/>
    </source>
</evidence>
<reference evidence="1" key="1">
    <citation type="journal article" date="2014" name="Front. Microbiol.">
        <title>High frequency of phylogenetically diverse reductive dehalogenase-homologous genes in deep subseafloor sedimentary metagenomes.</title>
        <authorList>
            <person name="Kawai M."/>
            <person name="Futagami T."/>
            <person name="Toyoda A."/>
            <person name="Takaki Y."/>
            <person name="Nishi S."/>
            <person name="Hori S."/>
            <person name="Arai W."/>
            <person name="Tsubouchi T."/>
            <person name="Morono Y."/>
            <person name="Uchiyama I."/>
            <person name="Ito T."/>
            <person name="Fujiyama A."/>
            <person name="Inagaki F."/>
            <person name="Takami H."/>
        </authorList>
    </citation>
    <scope>NUCLEOTIDE SEQUENCE</scope>
    <source>
        <strain evidence="1">Expedition CK06-06</strain>
    </source>
</reference>
<accession>X1HQV9</accession>
<evidence type="ECO:0008006" key="2">
    <source>
        <dbReference type="Google" id="ProtNLM"/>
    </source>
</evidence>
<comment type="caution">
    <text evidence="1">The sequence shown here is derived from an EMBL/GenBank/DDBJ whole genome shotgun (WGS) entry which is preliminary data.</text>
</comment>
<feature type="non-terminal residue" evidence="1">
    <location>
        <position position="1"/>
    </location>
</feature>
<dbReference type="EMBL" id="BARU01035160">
    <property type="protein sequence ID" value="GAH71867.1"/>
    <property type="molecule type" value="Genomic_DNA"/>
</dbReference>
<dbReference type="InterPro" id="IPR021109">
    <property type="entry name" value="Peptidase_aspartic_dom_sf"/>
</dbReference>
<gene>
    <name evidence="1" type="ORF">S03H2_55078</name>
</gene>
<dbReference type="AlphaFoldDB" id="X1HQV9"/>
<dbReference type="Gene3D" id="2.40.70.10">
    <property type="entry name" value="Acid Proteases"/>
    <property type="match status" value="1"/>
</dbReference>
<organism evidence="1">
    <name type="scientific">marine sediment metagenome</name>
    <dbReference type="NCBI Taxonomy" id="412755"/>
    <lineage>
        <taxon>unclassified sequences</taxon>
        <taxon>metagenomes</taxon>
        <taxon>ecological metagenomes</taxon>
    </lineage>
</organism>
<proteinExistence type="predicted"/>
<name>X1HQV9_9ZZZZ</name>
<sequence>IVLAFGHAIQRPYVILDTGFTGDVQVTPRMARELGLRVRGVTPVLTATGTVSDLPVAVAVVSMEGITKYVNILISNGLPSVGISFLAKFRYRVLLDYRTILLQRI</sequence>